<evidence type="ECO:0000256" key="4">
    <source>
        <dbReference type="ARBA" id="ARBA00022605"/>
    </source>
</evidence>
<dbReference type="Gene3D" id="3.20.20.70">
    <property type="entry name" value="Aldolase class I"/>
    <property type="match status" value="1"/>
</dbReference>
<dbReference type="KEGG" id="cted:CTEST_08660"/>
<evidence type="ECO:0000259" key="9">
    <source>
        <dbReference type="Pfam" id="PF00218"/>
    </source>
</evidence>
<evidence type="ECO:0000256" key="5">
    <source>
        <dbReference type="ARBA" id="ARBA00022793"/>
    </source>
</evidence>
<protein>
    <recommendedName>
        <fullName evidence="3">indole-3-glycerol-phosphate synthase</fullName>
        <ecNumber evidence="3">4.1.1.48</ecNumber>
    </recommendedName>
</protein>
<reference evidence="11" key="2">
    <citation type="submission" date="2015-05" db="EMBL/GenBank/DDBJ databases">
        <title>Complete genome sequence of Corynebacterium testudinoris DSM 44614, recovered from necrotic lesions in the mouth of a tortoise.</title>
        <authorList>
            <person name="Ruckert C."/>
            <person name="Albersmeier A."/>
            <person name="Winkler A."/>
            <person name="Tauch A."/>
        </authorList>
    </citation>
    <scope>NUCLEOTIDE SEQUENCE [LARGE SCALE GENOMIC DNA]</scope>
    <source>
        <strain evidence="11">DSM 44614</strain>
    </source>
</reference>
<dbReference type="EC" id="4.1.1.48" evidence="3"/>
<dbReference type="InterPro" id="IPR013798">
    <property type="entry name" value="Indole-3-glycerol_P_synth_dom"/>
</dbReference>
<dbReference type="STRING" id="136857.CTEST_08660"/>
<reference evidence="10 11" key="1">
    <citation type="journal article" date="2015" name="Genome Announc.">
        <title>Complete Genome Sequence of the Type Strain Corynebacterium testudinoris DSM 44614, Recovered from Necrotic Lesions in the Mouth of a Tortoise.</title>
        <authorList>
            <person name="Ruckert C."/>
            <person name="Kriete M."/>
            <person name="Jaenicke S."/>
            <person name="Winkler A."/>
            <person name="Tauch A."/>
        </authorList>
    </citation>
    <scope>NUCLEOTIDE SEQUENCE [LARGE SCALE GENOMIC DNA]</scope>
    <source>
        <strain evidence="10 11">DSM 44614</strain>
    </source>
</reference>
<evidence type="ECO:0000256" key="7">
    <source>
        <dbReference type="ARBA" id="ARBA00023141"/>
    </source>
</evidence>
<proteinExistence type="predicted"/>
<evidence type="ECO:0000256" key="8">
    <source>
        <dbReference type="ARBA" id="ARBA00023239"/>
    </source>
</evidence>
<dbReference type="GO" id="GO:0004640">
    <property type="term" value="F:phosphoribosylanthranilate isomerase activity"/>
    <property type="evidence" value="ECO:0007669"/>
    <property type="project" value="TreeGrafter"/>
</dbReference>
<dbReference type="PATRIC" id="fig|136857.5.peg.1721"/>
<sequence length="273" mass="29376">MSTPTYAERIVSEVLADVAAREALLPFQEIKVRSRATSDTRDGFAALLRSGCSVIAEIKRVMPGRAPFFSDATPDSIANLARDFEAGGAHLIACQTERLRFQGSLSDMQEARRAVDLPMFCRDIIIDPYQIHEARLFGADLVPLQVELVDQARLESLIDRIESLGMTAVAEVRTPEEADRAMNAGARVVAVNARPLTGGDVDKHLFASIVPGLPEATLRIALSGVHSARDLLSYASSGADAVVVGEELMTADDPARLTRTLVAAGQHPSCPSR</sequence>
<keyword evidence="5" id="KW-0210">Decarboxylase</keyword>
<evidence type="ECO:0000256" key="3">
    <source>
        <dbReference type="ARBA" id="ARBA00012362"/>
    </source>
</evidence>
<dbReference type="GO" id="GO:0000162">
    <property type="term" value="P:L-tryptophan biosynthetic process"/>
    <property type="evidence" value="ECO:0007669"/>
    <property type="project" value="UniProtKB-UniPathway"/>
</dbReference>
<dbReference type="RefSeq" id="WP_047253391.1">
    <property type="nucleotide sequence ID" value="NZ_CP011545.1"/>
</dbReference>
<evidence type="ECO:0000256" key="2">
    <source>
        <dbReference type="ARBA" id="ARBA00004696"/>
    </source>
</evidence>
<comment type="catalytic activity">
    <reaction evidence="1">
        <text>1-(2-carboxyphenylamino)-1-deoxy-D-ribulose 5-phosphate + H(+) = (1S,2R)-1-C-(indol-3-yl)glycerol 3-phosphate + CO2 + H2O</text>
        <dbReference type="Rhea" id="RHEA:23476"/>
        <dbReference type="ChEBI" id="CHEBI:15377"/>
        <dbReference type="ChEBI" id="CHEBI:15378"/>
        <dbReference type="ChEBI" id="CHEBI:16526"/>
        <dbReference type="ChEBI" id="CHEBI:58613"/>
        <dbReference type="ChEBI" id="CHEBI:58866"/>
        <dbReference type="EC" id="4.1.1.48"/>
    </reaction>
</comment>
<dbReference type="CDD" id="cd00331">
    <property type="entry name" value="IGPS"/>
    <property type="match status" value="1"/>
</dbReference>
<keyword evidence="8 10" id="KW-0456">Lyase</keyword>
<evidence type="ECO:0000256" key="6">
    <source>
        <dbReference type="ARBA" id="ARBA00022822"/>
    </source>
</evidence>
<dbReference type="UniPathway" id="UPA00035">
    <property type="reaction ID" value="UER00043"/>
</dbReference>
<comment type="pathway">
    <text evidence="2">Amino-acid biosynthesis; L-tryptophan biosynthesis; L-tryptophan from chorismate: step 4/5.</text>
</comment>
<dbReference type="AlphaFoldDB" id="A0A0G3HDG4"/>
<evidence type="ECO:0000256" key="1">
    <source>
        <dbReference type="ARBA" id="ARBA00001633"/>
    </source>
</evidence>
<dbReference type="PANTHER" id="PTHR22854:SF2">
    <property type="entry name" value="INDOLE-3-GLYCEROL-PHOSPHATE SYNTHASE"/>
    <property type="match status" value="1"/>
</dbReference>
<dbReference type="GO" id="GO:0004425">
    <property type="term" value="F:indole-3-glycerol-phosphate synthase activity"/>
    <property type="evidence" value="ECO:0007669"/>
    <property type="project" value="UniProtKB-EC"/>
</dbReference>
<organism evidence="10 11">
    <name type="scientific">Corynebacterium testudinoris</name>
    <dbReference type="NCBI Taxonomy" id="136857"/>
    <lineage>
        <taxon>Bacteria</taxon>
        <taxon>Bacillati</taxon>
        <taxon>Actinomycetota</taxon>
        <taxon>Actinomycetes</taxon>
        <taxon>Mycobacteriales</taxon>
        <taxon>Corynebacteriaceae</taxon>
        <taxon>Corynebacterium</taxon>
    </lineage>
</organism>
<accession>A0A0G3HDG4</accession>
<dbReference type="Proteomes" id="UP000035540">
    <property type="component" value="Chromosome"/>
</dbReference>
<dbReference type="Pfam" id="PF00218">
    <property type="entry name" value="IGPS"/>
    <property type="match status" value="1"/>
</dbReference>
<keyword evidence="11" id="KW-1185">Reference proteome</keyword>
<dbReference type="EMBL" id="CP011545">
    <property type="protein sequence ID" value="AKK09162.1"/>
    <property type="molecule type" value="Genomic_DNA"/>
</dbReference>
<dbReference type="InterPro" id="IPR045186">
    <property type="entry name" value="Indole-3-glycerol_P_synth"/>
</dbReference>
<feature type="domain" description="Indole-3-glycerol phosphate synthase" evidence="9">
    <location>
        <begin position="8"/>
        <end position="261"/>
    </location>
</feature>
<dbReference type="OrthoDB" id="9804217at2"/>
<keyword evidence="4" id="KW-0028">Amino-acid biosynthesis</keyword>
<keyword evidence="6" id="KW-0822">Tryptophan biosynthesis</keyword>
<keyword evidence="7" id="KW-0057">Aromatic amino acid biosynthesis</keyword>
<gene>
    <name evidence="10" type="ORF">CTEST_08660</name>
</gene>
<name>A0A0G3HDG4_9CORY</name>
<evidence type="ECO:0000313" key="11">
    <source>
        <dbReference type="Proteomes" id="UP000035540"/>
    </source>
</evidence>
<dbReference type="InterPro" id="IPR013785">
    <property type="entry name" value="Aldolase_TIM"/>
</dbReference>
<evidence type="ECO:0000313" key="10">
    <source>
        <dbReference type="EMBL" id="AKK09162.1"/>
    </source>
</evidence>
<dbReference type="PANTHER" id="PTHR22854">
    <property type="entry name" value="TRYPTOPHAN BIOSYNTHESIS PROTEIN"/>
    <property type="match status" value="1"/>
</dbReference>
<dbReference type="InterPro" id="IPR011060">
    <property type="entry name" value="RibuloseP-bd_barrel"/>
</dbReference>
<dbReference type="SUPFAM" id="SSF51366">
    <property type="entry name" value="Ribulose-phoshate binding barrel"/>
    <property type="match status" value="1"/>
</dbReference>